<feature type="compositionally biased region" description="Polar residues" evidence="1">
    <location>
        <begin position="448"/>
        <end position="460"/>
    </location>
</feature>
<evidence type="ECO:0000313" key="3">
    <source>
        <dbReference type="EMBL" id="GHH87857.1"/>
    </source>
</evidence>
<reference evidence="3" key="1">
    <citation type="journal article" date="2014" name="Int. J. Syst. Evol. Microbiol.">
        <title>Complete genome sequence of Corynebacterium casei LMG S-19264T (=DSM 44701T), isolated from a smear-ripened cheese.</title>
        <authorList>
            <consortium name="US DOE Joint Genome Institute (JGI-PGF)"/>
            <person name="Walter F."/>
            <person name="Albersmeier A."/>
            <person name="Kalinowski J."/>
            <person name="Ruckert C."/>
        </authorList>
    </citation>
    <scope>NUCLEOTIDE SEQUENCE</scope>
    <source>
        <strain evidence="3">CGMCC 4.7403</strain>
    </source>
</reference>
<feature type="transmembrane region" description="Helical" evidence="2">
    <location>
        <begin position="197"/>
        <end position="216"/>
    </location>
</feature>
<dbReference type="EMBL" id="BNAT01000009">
    <property type="protein sequence ID" value="GHH87857.1"/>
    <property type="molecule type" value="Genomic_DNA"/>
</dbReference>
<evidence type="ECO:0000256" key="1">
    <source>
        <dbReference type="SAM" id="MobiDB-lite"/>
    </source>
</evidence>
<keyword evidence="2" id="KW-0472">Membrane</keyword>
<feature type="compositionally biased region" description="Basic and acidic residues" evidence="1">
    <location>
        <begin position="128"/>
        <end position="147"/>
    </location>
</feature>
<feature type="region of interest" description="Disordered" evidence="1">
    <location>
        <begin position="128"/>
        <end position="149"/>
    </location>
</feature>
<feature type="region of interest" description="Disordered" evidence="1">
    <location>
        <begin position="1"/>
        <end position="48"/>
    </location>
</feature>
<feature type="compositionally biased region" description="Polar residues" evidence="1">
    <location>
        <begin position="35"/>
        <end position="45"/>
    </location>
</feature>
<sequence>MTASPSKVNGTARPPAVPVLGDWQPIEATPAPQADTPTETQQGAQVDSELVAQAQAEAIRAAAWAESEERRLAAEAKKEADLKLAEAEAEAIRLKAEEEARKTRLANDKAEARAREEQAAREARIAKLNREREEQERAARETEEKAAAQEQAEAAKAAEIAAAEEQWRKYALRFYAVCSVVALPVQIAAFYNPNALWLMAAPIMLEGGAWVVLKGARAAASGHRPHWHYRLIAWVLAFIAAAINLWHGLHAFDPATAIGTAFASIAGPGVYDLHEHGQIRKRDGALTRKQRKAAEKEAKRLAVEKAAEEKQRTAEKEAADKAAAAKAAQLTELRTTHFPKVWEHAVKLAADLGETDPNAVWERAKLDVEGAKPGESADVLRMRNAAAARVDAARQNKPVNTVSKTTNAQRTSQMQTTKKQRVYNPPARPGRRTKGDTAPYVAAARKQASITAKNSRPNAN</sequence>
<reference evidence="3" key="2">
    <citation type="submission" date="2020-09" db="EMBL/GenBank/DDBJ databases">
        <authorList>
            <person name="Sun Q."/>
            <person name="Zhou Y."/>
        </authorList>
    </citation>
    <scope>NUCLEOTIDE SEQUENCE</scope>
    <source>
        <strain evidence="3">CGMCC 4.7403</strain>
    </source>
</reference>
<feature type="transmembrane region" description="Helical" evidence="2">
    <location>
        <begin position="172"/>
        <end position="191"/>
    </location>
</feature>
<evidence type="ECO:0000256" key="2">
    <source>
        <dbReference type="SAM" id="Phobius"/>
    </source>
</evidence>
<feature type="region of interest" description="Disordered" evidence="1">
    <location>
        <begin position="390"/>
        <end position="460"/>
    </location>
</feature>
<feature type="compositionally biased region" description="Polar residues" evidence="1">
    <location>
        <begin position="397"/>
        <end position="417"/>
    </location>
</feature>
<dbReference type="RefSeq" id="WP_189783023.1">
    <property type="nucleotide sequence ID" value="NZ_BNAT01000009.1"/>
</dbReference>
<evidence type="ECO:0000313" key="4">
    <source>
        <dbReference type="Proteomes" id="UP000603227"/>
    </source>
</evidence>
<protein>
    <submittedName>
        <fullName evidence="3">Uncharacterized protein</fullName>
    </submittedName>
</protein>
<dbReference type="Proteomes" id="UP000603227">
    <property type="component" value="Unassembled WGS sequence"/>
</dbReference>
<feature type="transmembrane region" description="Helical" evidence="2">
    <location>
        <begin position="228"/>
        <end position="249"/>
    </location>
</feature>
<keyword evidence="2" id="KW-1133">Transmembrane helix</keyword>
<keyword evidence="2" id="KW-0812">Transmembrane</keyword>
<name>A0A919GNH4_9ACTN</name>
<keyword evidence="4" id="KW-1185">Reference proteome</keyword>
<gene>
    <name evidence="3" type="ORF">GCM10017771_30760</name>
</gene>
<organism evidence="3 4">
    <name type="scientific">Streptomyces capitiformicae</name>
    <dbReference type="NCBI Taxonomy" id="2014920"/>
    <lineage>
        <taxon>Bacteria</taxon>
        <taxon>Bacillati</taxon>
        <taxon>Actinomycetota</taxon>
        <taxon>Actinomycetes</taxon>
        <taxon>Kitasatosporales</taxon>
        <taxon>Streptomycetaceae</taxon>
        <taxon>Streptomyces</taxon>
    </lineage>
</organism>
<comment type="caution">
    <text evidence="3">The sequence shown here is derived from an EMBL/GenBank/DDBJ whole genome shotgun (WGS) entry which is preliminary data.</text>
</comment>
<accession>A0A919GNH4</accession>
<proteinExistence type="predicted"/>
<dbReference type="AlphaFoldDB" id="A0A919GNH4"/>